<feature type="region of interest" description="Disordered" evidence="2">
    <location>
        <begin position="990"/>
        <end position="1101"/>
    </location>
</feature>
<dbReference type="KEGG" id="phu:Phum_PHUM569570"/>
<evidence type="ECO:0000259" key="3">
    <source>
        <dbReference type="PROSITE" id="PS50020"/>
    </source>
</evidence>
<feature type="compositionally biased region" description="Basic and acidic residues" evidence="2">
    <location>
        <begin position="1089"/>
        <end position="1101"/>
    </location>
</feature>
<feature type="compositionally biased region" description="Basic and acidic residues" evidence="2">
    <location>
        <begin position="1008"/>
        <end position="1040"/>
    </location>
</feature>
<feature type="domain" description="WW" evidence="3">
    <location>
        <begin position="54"/>
        <end position="88"/>
    </location>
</feature>
<feature type="region of interest" description="Disordered" evidence="2">
    <location>
        <begin position="416"/>
        <end position="445"/>
    </location>
</feature>
<reference evidence="4" key="1">
    <citation type="submission" date="2007-04" db="EMBL/GenBank/DDBJ databases">
        <title>Annotation of Pediculus humanus corporis strain USDA.</title>
        <authorList>
            <person name="Kirkness E."/>
            <person name="Hannick L."/>
            <person name="Hass B."/>
            <person name="Bruggner R."/>
            <person name="Lawson D."/>
            <person name="Bidwell S."/>
            <person name="Joardar V."/>
            <person name="Caler E."/>
            <person name="Walenz B."/>
            <person name="Inman J."/>
            <person name="Schobel S."/>
            <person name="Galinsky K."/>
            <person name="Amedeo P."/>
            <person name="Strausberg R."/>
        </authorList>
    </citation>
    <scope>NUCLEOTIDE SEQUENCE</scope>
    <source>
        <strain evidence="4">USDA</strain>
    </source>
</reference>
<feature type="region of interest" description="Disordered" evidence="2">
    <location>
        <begin position="527"/>
        <end position="559"/>
    </location>
</feature>
<dbReference type="PANTHER" id="PTHR21715">
    <property type="entry name" value="RH04127P"/>
    <property type="match status" value="1"/>
</dbReference>
<dbReference type="PANTHER" id="PTHR21715:SF0">
    <property type="entry name" value="RH04127P"/>
    <property type="match status" value="1"/>
</dbReference>
<dbReference type="Proteomes" id="UP000009046">
    <property type="component" value="Unassembled WGS sequence"/>
</dbReference>
<reference evidence="5" key="3">
    <citation type="submission" date="2021-02" db="UniProtKB">
        <authorList>
            <consortium name="EnsemblMetazoa"/>
        </authorList>
    </citation>
    <scope>IDENTIFICATION</scope>
    <source>
        <strain evidence="5">USDA</strain>
    </source>
</reference>
<feature type="compositionally biased region" description="Basic and acidic residues" evidence="2">
    <location>
        <begin position="1371"/>
        <end position="1381"/>
    </location>
</feature>
<dbReference type="EnsemblMetazoa" id="PHUM569570-RA">
    <property type="protein sequence ID" value="PHUM569570-PA"/>
    <property type="gene ID" value="PHUM569570"/>
</dbReference>
<dbReference type="GeneID" id="8234874"/>
<sequence length="1498" mass="172925">MSLSSTSGQVVLKEVFDEGSKPTDEEIYEYAIKIGIDVETESHLLYLAQDGLMQALPSGWKPCFDKDKKEIYYFNFKTKKAQWEHPLDDVYRTLVKRARNETEQIDDDSRTSIKEDLKSFEEASILLTTNDMSLKPKKLEPLSPLGKSILKKIPTTLSPIKKSISKDLLKNNCVKSDFSNNDEKVLFKSENEDLEKQIIFNEIEVRKRPNSSDIRNRRNIGPMEFMHLSKQEIINSNTIEKLNFLTENKKLMESKGYVESPNSEVKGSDFGVATKDEGYGTEFSVSSLGERDGGGKRELTLAGGGMVFLKSNKMKSSPSSDMVTSSFSKEELSEGLLSPDVRKPIHDTDSHIKSILRDQSNQNNIEKKLNLGGDKKMSKEEIDDDRKSVRFNLEKELKVSFEIPTANKTNDTQLPAATATTTTHKSNSCKNDGLISENKSEKQGNRQIEVDFDDLDICLSEEKLQKLKANVPMDCSVKMTEQKKFKPSQMLVKEFREIFESNKKSDIKFRESINVDNYKKSSSIDIIKSSQSNSSSSRSIPSQDGRLTNNNNNSQEKEILTDDENKISEIKNLFDETIKKTGNNVKKSTELGSKIFDSTLDDLVDFTIKKKLDLDMKKDFSPTDNIKYRDKDFLLEEILNGNDDDDDDSDSSDDLVNVFSQNKELEYLEKLESQLGLENLTLKTQELDEKINKYDKIKEEKMIKLEKEYEDWLKSVEKSFDDKKDEELKNLKEKFEESLKKREIEMEEKLRENHERQIENKLKNLKEELIKLEEKEMEKLKIQMRSEQKDRLNNLKMEMKKSGDEELEKLKKTFEMEINDRKAELMKNHKEDMEKIERNMEDLLSEQKSQKLKELELVRENEAVIEIMRLEMKESYQKQKNNLMKEHELLLENMKQEHGLNVEQLKIQFKNEEESLRKIHLNRLDEIKMRIEVTEGKTLLSENFDMVRPENTEARIFEKIRCEKRLLEDKYKTLKEKYARLKGEAKLGLDDKKRKKKKESACATTGSETEKSSSHKTSKRVDVEDLKGVKKDKMEKETKIKKQFNSECLKNREGSTEEEEEEDDEENVLKNVTENDKSGNFANKKGKKNWKDDKDDGEKRMTSLSCEKYKDEFSGEEKNMADENQTIKKKKQLFSRLKAASTSRINLSNKSRGKEVLSPVENLRRQLKKLEELEDQFPVATYTDTYMRYPFTDNAQFGSSEIEFFKHRIHLERESIKRAKDSLKSQKKSFENRQKELKEKLDDGEPGTKSVIEQVYQEEKDLTDMEVSVYRTRALLGEKIIRLRHLEQSLKRISQQQQQQQQPLKKDSLTVKGKDFFGRLTVRNPNNNNNREDEKTLSDLSSYSGSSGFSSTDFNDTQNVVGGGGIKTKTGTKENQRRNYEEDNNMQDSTEIIQSLENLNTEIREIWETIKKNQTGNQQSNGSSPAAVQQQFKTQMITTTTGGGSTSNGLTAAIVDSTLAERTRSLRDWLKSAAAARNVTQIEGISSSQILYRGGANG</sequence>
<feature type="coiled-coil region" evidence="1">
    <location>
        <begin position="957"/>
        <end position="984"/>
    </location>
</feature>
<dbReference type="InterPro" id="IPR001202">
    <property type="entry name" value="WW_dom"/>
</dbReference>
<feature type="coiled-coil region" evidence="1">
    <location>
        <begin position="725"/>
        <end position="922"/>
    </location>
</feature>
<dbReference type="CTD" id="8234874"/>
<dbReference type="RefSeq" id="XP_002432093.1">
    <property type="nucleotide sequence ID" value="XM_002432048.1"/>
</dbReference>
<organism>
    <name type="scientific">Pediculus humanus subsp. corporis</name>
    <name type="common">Body louse</name>
    <dbReference type="NCBI Taxonomy" id="121224"/>
    <lineage>
        <taxon>Eukaryota</taxon>
        <taxon>Metazoa</taxon>
        <taxon>Ecdysozoa</taxon>
        <taxon>Arthropoda</taxon>
        <taxon>Hexapoda</taxon>
        <taxon>Insecta</taxon>
        <taxon>Pterygota</taxon>
        <taxon>Neoptera</taxon>
        <taxon>Paraneoptera</taxon>
        <taxon>Psocodea</taxon>
        <taxon>Troctomorpha</taxon>
        <taxon>Phthiraptera</taxon>
        <taxon>Anoplura</taxon>
        <taxon>Pediculidae</taxon>
        <taxon>Pediculus</taxon>
    </lineage>
</organism>
<dbReference type="OrthoDB" id="6344460at2759"/>
<feature type="compositionally biased region" description="Low complexity" evidence="2">
    <location>
        <begin position="527"/>
        <end position="542"/>
    </location>
</feature>
<dbReference type="EMBL" id="DS235866">
    <property type="protein sequence ID" value="EEB19355.1"/>
    <property type="molecule type" value="Genomic_DNA"/>
</dbReference>
<accession>E0W149</accession>
<dbReference type="Gene3D" id="3.30.1470.10">
    <property type="entry name" value="Photosystem I PsaD, reaction center subunit II"/>
    <property type="match status" value="1"/>
</dbReference>
<dbReference type="FunCoup" id="E0W149">
    <property type="interactions" value="2"/>
</dbReference>
<dbReference type="CDD" id="cd00201">
    <property type="entry name" value="WW"/>
    <property type="match status" value="1"/>
</dbReference>
<reference evidence="4" key="2">
    <citation type="submission" date="2007-04" db="EMBL/GenBank/DDBJ databases">
        <title>The genome of the human body louse.</title>
        <authorList>
            <consortium name="The Human Body Louse Genome Consortium"/>
            <person name="Kirkness E."/>
            <person name="Walenz B."/>
            <person name="Hass B."/>
            <person name="Bruggner R."/>
            <person name="Strausberg R."/>
        </authorList>
    </citation>
    <scope>NUCLEOTIDE SEQUENCE</scope>
    <source>
        <strain evidence="4">USDA</strain>
    </source>
</reference>
<name>E0W149_PEDHC</name>
<evidence type="ECO:0000313" key="4">
    <source>
        <dbReference type="EMBL" id="EEB19355.1"/>
    </source>
</evidence>
<feature type="compositionally biased region" description="Acidic residues" evidence="2">
    <location>
        <begin position="1056"/>
        <end position="1066"/>
    </location>
</feature>
<keyword evidence="6" id="KW-1185">Reference proteome</keyword>
<dbReference type="PROSITE" id="PS50020">
    <property type="entry name" value="WW_DOMAIN_2"/>
    <property type="match status" value="1"/>
</dbReference>
<dbReference type="OMA" id="ARDASMQ"/>
<dbReference type="EMBL" id="AAZO01006918">
    <property type="status" value="NOT_ANNOTATED_CDS"/>
    <property type="molecule type" value="Genomic_DNA"/>
</dbReference>
<protein>
    <submittedName>
        <fullName evidence="4 5">TATA element modulatory factor, putative</fullName>
    </submittedName>
</protein>
<evidence type="ECO:0000256" key="1">
    <source>
        <dbReference type="SAM" id="Coils"/>
    </source>
</evidence>
<evidence type="ECO:0000313" key="5">
    <source>
        <dbReference type="EnsemblMetazoa" id="PHUM569570-PA"/>
    </source>
</evidence>
<proteinExistence type="predicted"/>
<dbReference type="VEuPathDB" id="VectorBase:PHUM569570"/>
<gene>
    <name evidence="5" type="primary">8234874</name>
    <name evidence="4" type="ORF">Phum_PHUM569570</name>
</gene>
<dbReference type="HOGENOM" id="CLU_005599_0_0_1"/>
<feature type="compositionally biased region" description="Low complexity" evidence="2">
    <location>
        <begin position="1338"/>
        <end position="1354"/>
    </location>
</feature>
<feature type="compositionally biased region" description="Basic and acidic residues" evidence="2">
    <location>
        <begin position="1218"/>
        <end position="1243"/>
    </location>
</feature>
<dbReference type="STRING" id="121224.E0W149"/>
<dbReference type="SMART" id="SM00456">
    <property type="entry name" value="WW"/>
    <property type="match status" value="1"/>
</dbReference>
<feature type="compositionally biased region" description="Polar residues" evidence="2">
    <location>
        <begin position="545"/>
        <end position="554"/>
    </location>
</feature>
<dbReference type="Pfam" id="PF00397">
    <property type="entry name" value="WW"/>
    <property type="match status" value="1"/>
</dbReference>
<feature type="region of interest" description="Disordered" evidence="2">
    <location>
        <begin position="1218"/>
        <end position="1249"/>
    </location>
</feature>
<dbReference type="eggNOG" id="ENOG502QW6X">
    <property type="taxonomic scope" value="Eukaryota"/>
</dbReference>
<dbReference type="InterPro" id="IPR036020">
    <property type="entry name" value="WW_dom_sf"/>
</dbReference>
<evidence type="ECO:0000256" key="2">
    <source>
        <dbReference type="SAM" id="MobiDB-lite"/>
    </source>
</evidence>
<evidence type="ECO:0000313" key="6">
    <source>
        <dbReference type="Proteomes" id="UP000009046"/>
    </source>
</evidence>
<dbReference type="SUPFAM" id="SSF51045">
    <property type="entry name" value="WW domain"/>
    <property type="match status" value="1"/>
</dbReference>
<keyword evidence="1" id="KW-0175">Coiled coil</keyword>
<dbReference type="InterPro" id="IPR053233">
    <property type="entry name" value="ABRA-related"/>
</dbReference>
<feature type="region of interest" description="Disordered" evidence="2">
    <location>
        <begin position="1316"/>
        <end position="1385"/>
    </location>
</feature>
<dbReference type="InParanoid" id="E0W149"/>